<dbReference type="PANTHER" id="PTHR46896:SF3">
    <property type="entry name" value="FI06413P-RELATED"/>
    <property type="match status" value="1"/>
</dbReference>
<organism evidence="8 9">
    <name type="scientific">Septoria linicola</name>
    <dbReference type="NCBI Taxonomy" id="215465"/>
    <lineage>
        <taxon>Eukaryota</taxon>
        <taxon>Fungi</taxon>
        <taxon>Dikarya</taxon>
        <taxon>Ascomycota</taxon>
        <taxon>Pezizomycotina</taxon>
        <taxon>Dothideomycetes</taxon>
        <taxon>Dothideomycetidae</taxon>
        <taxon>Mycosphaerellales</taxon>
        <taxon>Mycosphaerellaceae</taxon>
        <taxon>Septoria</taxon>
    </lineage>
</organism>
<evidence type="ECO:0000256" key="3">
    <source>
        <dbReference type="ARBA" id="ARBA00022670"/>
    </source>
</evidence>
<dbReference type="GO" id="GO:0070139">
    <property type="term" value="F:SUMO-specific endopeptidase activity"/>
    <property type="evidence" value="ECO:0007669"/>
    <property type="project" value="TreeGrafter"/>
</dbReference>
<keyword evidence="2" id="KW-0597">Phosphoprotein</keyword>
<feature type="compositionally biased region" description="Polar residues" evidence="6">
    <location>
        <begin position="1292"/>
        <end position="1302"/>
    </location>
</feature>
<feature type="compositionally biased region" description="Acidic residues" evidence="6">
    <location>
        <begin position="1393"/>
        <end position="1405"/>
    </location>
</feature>
<feature type="region of interest" description="Disordered" evidence="6">
    <location>
        <begin position="1"/>
        <end position="345"/>
    </location>
</feature>
<keyword evidence="9" id="KW-1185">Reference proteome</keyword>
<dbReference type="Pfam" id="PF02902">
    <property type="entry name" value="Peptidase_C48"/>
    <property type="match status" value="1"/>
</dbReference>
<feature type="compositionally biased region" description="Basic and acidic residues" evidence="6">
    <location>
        <begin position="1339"/>
        <end position="1362"/>
    </location>
</feature>
<feature type="compositionally biased region" description="Basic and acidic residues" evidence="6">
    <location>
        <begin position="359"/>
        <end position="368"/>
    </location>
</feature>
<evidence type="ECO:0000313" key="9">
    <source>
        <dbReference type="Proteomes" id="UP001056384"/>
    </source>
</evidence>
<dbReference type="GO" id="GO:0005634">
    <property type="term" value="C:nucleus"/>
    <property type="evidence" value="ECO:0007669"/>
    <property type="project" value="TreeGrafter"/>
</dbReference>
<feature type="compositionally biased region" description="Polar residues" evidence="6">
    <location>
        <begin position="1425"/>
        <end position="1435"/>
    </location>
</feature>
<gene>
    <name evidence="8" type="ORF">Slin15195_G046820</name>
</gene>
<dbReference type="InterPro" id="IPR038765">
    <property type="entry name" value="Papain-like_cys_pep_sf"/>
</dbReference>
<feature type="compositionally biased region" description="Polar residues" evidence="6">
    <location>
        <begin position="940"/>
        <end position="952"/>
    </location>
</feature>
<feature type="region of interest" description="Disordered" evidence="6">
    <location>
        <begin position="926"/>
        <end position="952"/>
    </location>
</feature>
<feature type="compositionally biased region" description="Polar residues" evidence="6">
    <location>
        <begin position="295"/>
        <end position="320"/>
    </location>
</feature>
<keyword evidence="5" id="KW-0378">Hydrolase</keyword>
<protein>
    <submittedName>
        <fullName evidence="8">Ulp1 protease family catalytic domain, papain-like cysteine peptidase superfamily</fullName>
    </submittedName>
</protein>
<accession>A0A9Q9EJI0</accession>
<name>A0A9Q9EJI0_9PEZI</name>
<evidence type="ECO:0000256" key="1">
    <source>
        <dbReference type="ARBA" id="ARBA00005234"/>
    </source>
</evidence>
<feature type="compositionally biased region" description="Low complexity" evidence="6">
    <location>
        <begin position="153"/>
        <end position="163"/>
    </location>
</feature>
<feature type="compositionally biased region" description="Polar residues" evidence="6">
    <location>
        <begin position="241"/>
        <end position="250"/>
    </location>
</feature>
<feature type="region of interest" description="Disordered" evidence="6">
    <location>
        <begin position="984"/>
        <end position="1010"/>
    </location>
</feature>
<feature type="region of interest" description="Disordered" evidence="6">
    <location>
        <begin position="1131"/>
        <end position="1435"/>
    </location>
</feature>
<feature type="compositionally biased region" description="Polar residues" evidence="6">
    <location>
        <begin position="1178"/>
        <end position="1194"/>
    </location>
</feature>
<feature type="compositionally biased region" description="Basic residues" evidence="6">
    <location>
        <begin position="992"/>
        <end position="1001"/>
    </location>
</feature>
<dbReference type="EMBL" id="CP099420">
    <property type="protein sequence ID" value="USW51363.1"/>
    <property type="molecule type" value="Genomic_DNA"/>
</dbReference>
<feature type="compositionally biased region" description="Basic and acidic residues" evidence="6">
    <location>
        <begin position="743"/>
        <end position="756"/>
    </location>
</feature>
<evidence type="ECO:0000256" key="4">
    <source>
        <dbReference type="ARBA" id="ARBA00022786"/>
    </source>
</evidence>
<feature type="region of interest" description="Disordered" evidence="6">
    <location>
        <begin position="696"/>
        <end position="782"/>
    </location>
</feature>
<dbReference type="Proteomes" id="UP001056384">
    <property type="component" value="Chromosome 3"/>
</dbReference>
<proteinExistence type="inferred from homology"/>
<feature type="region of interest" description="Disordered" evidence="6">
    <location>
        <begin position="358"/>
        <end position="382"/>
    </location>
</feature>
<evidence type="ECO:0000259" key="7">
    <source>
        <dbReference type="PROSITE" id="PS50600"/>
    </source>
</evidence>
<feature type="compositionally biased region" description="Polar residues" evidence="6">
    <location>
        <begin position="483"/>
        <end position="492"/>
    </location>
</feature>
<evidence type="ECO:0000256" key="2">
    <source>
        <dbReference type="ARBA" id="ARBA00022553"/>
    </source>
</evidence>
<evidence type="ECO:0000256" key="6">
    <source>
        <dbReference type="SAM" id="MobiDB-lite"/>
    </source>
</evidence>
<dbReference type="PROSITE" id="PS50600">
    <property type="entry name" value="ULP_PROTEASE"/>
    <property type="match status" value="1"/>
</dbReference>
<dbReference type="InterPro" id="IPR003653">
    <property type="entry name" value="Peptidase_C48_C"/>
</dbReference>
<feature type="compositionally biased region" description="Low complexity" evidence="6">
    <location>
        <begin position="1157"/>
        <end position="1170"/>
    </location>
</feature>
<dbReference type="GO" id="GO:0005737">
    <property type="term" value="C:cytoplasm"/>
    <property type="evidence" value="ECO:0007669"/>
    <property type="project" value="TreeGrafter"/>
</dbReference>
<sequence>MRSIPERLSDFAGKVQELFNGSPSEGAPSNVTSNTNDSTVQNSLVQVPSSGNTPAPIASRSGKRGRGEEEVNSGRSSKSSRRSGSANDLVRNYQRRPPSNSTPIAVPEYNPEVDWKPKQAPTMGAPHRPQGGVKPTNTLNRSSQHSIRATQPHHSSSASSGHGNAVAIAANQPRLDVSTSRGTSVAGPPAFLDPSGLQQRPLKRQKMHPTPGSDPVDLTSDDNHLDLTQGRAIPARHAATPATSQRSTGAFSDRSKKRHKHPQDIFGNDEMNTADDGLSYKYSKNTQKGLRKKGLTSSRSISPNQPRQGRTGQQIGTAQTPLLLDDDDVSTLTQRANPKKPARTEIPEVEELLSIDLGKGVEEAGDEHRRKRRKGQQGSVEDLNQVDNIMASAGYGNRRSTQTRSIFAENERRNVSQPITHTAKLRQQFVRDGGVDEVDEIEDDPIVDTERSSKAWTHKQPSSSRPQTRDQSPDALTGARTVLSRNSRSTSPAKGIPVVSRSENRPNIGTLKQKGPTSALQPNTFTKTSKPAVLQDGKSIGSMRRMNEKYEDDDEDNAPIAITSIICKGYANSSPGLNLVWHTSSRSFLLAEGTGSVVYSPFGPQPISVGRLAVSHGYKTNNRSLKVILKGTANWMSTGTILIEFANRRSKHLFDTALCDSPGMMMNEIPVETLNATFTNLGNIESQHYLNSLAQTKQKGQHNPARAMPQASEERIVYKTEQPPRAKAVSRMKGETLSEALLDEERRGTPKHHDGEISSPYFAPGQPTRRSTRQSKPSVQYREISPELEKWTAQNGTPRWAKPVVYPEQGPRRVTIDADDLKHLDAGEFLNDNILNYALRDIEEGLPTEQKHRFHFFNTFFFTSLTAKNGKKAFNYEAVMKWTKNVDLFTKEFVVVPINLDLHWFVIVIHNLPLLKRRLLDSDDEEQPAEDTVDLESDNEVVTPQSDGPQSRLEQMTLSDTAEAAMDEPILDALKLLGHDTPLAEGQMSSTKSKKGRKKKPVPPTRKFPSNQATIVSLDSFGVKRTHEAAIIKEYIIAEAAEKRSMEITKKDIQGVNASGIPQQNNFYDCGVYLIGYMKEFVRDPDRFVKRILGRELDTSDFAAFDTSALRNEVRDNLLKYGDMVSEKYKREKLAKRKAQSEVGKTPSKNLAASNDAAPASSQPSRSSPSAKHRSSRQATPSAPSVLKTPSISTKALRGSPEPPTSTTFPRASHDTHVSAEDDNDELELDVPRALQVSKSPRDHGSRVSPSADKGDIEADGEILDVPEKNSRLSVHRTTTPPRPHGPAGHNSHLSPLSSLEQDANRSAGRPAPSVSDARATVTGGDTPKEEIKEEDEIKIENEIKQEAKAEDKPTMGVKVEEQDMESDATDIKSESDEAESDQGRLTVISIPDEGEADPLAEQDPEWQGFDHGDAIRPVEIPDSQPETQQSLSLQ</sequence>
<feature type="compositionally biased region" description="Low complexity" evidence="6">
    <location>
        <begin position="73"/>
        <end position="85"/>
    </location>
</feature>
<dbReference type="InterPro" id="IPR051947">
    <property type="entry name" value="Sentrin-specific_protease"/>
</dbReference>
<reference evidence="8" key="1">
    <citation type="submission" date="2022-06" db="EMBL/GenBank/DDBJ databases">
        <title>Complete genome sequences of two strains of the flax pathogen Septoria linicola.</title>
        <authorList>
            <person name="Lapalu N."/>
            <person name="Simon A."/>
            <person name="Demenou B."/>
            <person name="Paumier D."/>
            <person name="Guillot M.-P."/>
            <person name="Gout L."/>
            <person name="Valade R."/>
        </authorList>
    </citation>
    <scope>NUCLEOTIDE SEQUENCE</scope>
    <source>
        <strain evidence="8">SE15195</strain>
    </source>
</reference>
<feature type="compositionally biased region" description="Acidic residues" evidence="6">
    <location>
        <begin position="926"/>
        <end position="939"/>
    </location>
</feature>
<feature type="compositionally biased region" description="Polar residues" evidence="6">
    <location>
        <begin position="19"/>
        <end position="53"/>
    </location>
</feature>
<dbReference type="GO" id="GO:0006508">
    <property type="term" value="P:proteolysis"/>
    <property type="evidence" value="ECO:0007669"/>
    <property type="project" value="UniProtKB-KW"/>
</dbReference>
<dbReference type="SUPFAM" id="SSF54001">
    <property type="entry name" value="Cysteine proteinases"/>
    <property type="match status" value="1"/>
</dbReference>
<feature type="compositionally biased region" description="Acidic residues" evidence="6">
    <location>
        <begin position="436"/>
        <end position="447"/>
    </location>
</feature>
<feature type="compositionally biased region" description="Basic and acidic residues" evidence="6">
    <location>
        <begin position="712"/>
        <end position="724"/>
    </location>
</feature>
<keyword evidence="4" id="KW-0833">Ubl conjugation pathway</keyword>
<evidence type="ECO:0000313" key="8">
    <source>
        <dbReference type="EMBL" id="USW51363.1"/>
    </source>
</evidence>
<feature type="region of interest" description="Disordered" evidence="6">
    <location>
        <begin position="436"/>
        <end position="524"/>
    </location>
</feature>
<evidence type="ECO:0000256" key="5">
    <source>
        <dbReference type="ARBA" id="ARBA00022801"/>
    </source>
</evidence>
<feature type="compositionally biased region" description="Polar residues" evidence="6">
    <location>
        <begin position="515"/>
        <end position="524"/>
    </location>
</feature>
<keyword evidence="3 8" id="KW-0645">Protease</keyword>
<feature type="region of interest" description="Disordered" evidence="6">
    <location>
        <begin position="394"/>
        <end position="420"/>
    </location>
</feature>
<dbReference type="PANTHER" id="PTHR46896">
    <property type="entry name" value="SENTRIN-SPECIFIC PROTEASE"/>
    <property type="match status" value="1"/>
</dbReference>
<dbReference type="GO" id="GO:0016926">
    <property type="term" value="P:protein desumoylation"/>
    <property type="evidence" value="ECO:0007669"/>
    <property type="project" value="TreeGrafter"/>
</dbReference>
<comment type="similarity">
    <text evidence="1">Belongs to the peptidase C48 family.</text>
</comment>
<feature type="compositionally biased region" description="Polar residues" evidence="6">
    <location>
        <begin position="135"/>
        <end position="149"/>
    </location>
</feature>
<feature type="domain" description="Ubiquitin-like protease family profile" evidence="7">
    <location>
        <begin position="814"/>
        <end position="1081"/>
    </location>
</feature>
<dbReference type="Gene3D" id="3.40.395.10">
    <property type="entry name" value="Adenoviral Proteinase, Chain A"/>
    <property type="match status" value="1"/>
</dbReference>